<keyword evidence="2" id="KW-0378">Hydrolase</keyword>
<evidence type="ECO:0000256" key="3">
    <source>
        <dbReference type="PIRSR" id="PIRSR605511-1"/>
    </source>
</evidence>
<comment type="cofactor">
    <cofactor evidence="4">
        <name>Zn(2+)</name>
        <dbReference type="ChEBI" id="CHEBI:29105"/>
    </cofactor>
    <text evidence="4">Binds 1 divalent metal cation per subunit.</text>
</comment>
<dbReference type="EMBL" id="QJSP01000013">
    <property type="protein sequence ID" value="PYE14374.1"/>
    <property type="molecule type" value="Genomic_DNA"/>
</dbReference>
<evidence type="ECO:0000313" key="6">
    <source>
        <dbReference type="EMBL" id="PYE14374.1"/>
    </source>
</evidence>
<feature type="domain" description="SMP-30/Gluconolactonase/LRE-like region" evidence="5">
    <location>
        <begin position="25"/>
        <end position="278"/>
    </location>
</feature>
<name>A0A318RKB7_WILLI</name>
<reference evidence="6 7" key="1">
    <citation type="submission" date="2018-06" db="EMBL/GenBank/DDBJ databases">
        <title>Genomic Encyclopedia of Type Strains, Phase IV (KMG-IV): sequencing the most valuable type-strain genomes for metagenomic binning, comparative biology and taxonomic classification.</title>
        <authorList>
            <person name="Goeker M."/>
        </authorList>
    </citation>
    <scope>NUCLEOTIDE SEQUENCE [LARGE SCALE GENOMIC DNA]</scope>
    <source>
        <strain evidence="6 7">DSM 45521</strain>
    </source>
</reference>
<accession>A0A318RKB7</accession>
<gene>
    <name evidence="6" type="ORF">DFR67_113168</name>
</gene>
<dbReference type="PRINTS" id="PR01790">
    <property type="entry name" value="SMP30FAMILY"/>
</dbReference>
<protein>
    <submittedName>
        <fullName evidence="6">Sugar lactone lactonase YvrE</fullName>
    </submittedName>
</protein>
<keyword evidence="7" id="KW-1185">Reference proteome</keyword>
<dbReference type="InterPro" id="IPR011042">
    <property type="entry name" value="6-blade_b-propeller_TolB-like"/>
</dbReference>
<dbReference type="PANTHER" id="PTHR47572:SF4">
    <property type="entry name" value="LACTONASE DRP35"/>
    <property type="match status" value="1"/>
</dbReference>
<dbReference type="Pfam" id="PF08450">
    <property type="entry name" value="SGL"/>
    <property type="match status" value="1"/>
</dbReference>
<dbReference type="Proteomes" id="UP000247591">
    <property type="component" value="Unassembled WGS sequence"/>
</dbReference>
<comment type="caution">
    <text evidence="6">The sequence shown here is derived from an EMBL/GenBank/DDBJ whole genome shotgun (WGS) entry which is preliminary data.</text>
</comment>
<dbReference type="InterPro" id="IPR051262">
    <property type="entry name" value="SMP-30/CGR1_Lactonase"/>
</dbReference>
<dbReference type="AlphaFoldDB" id="A0A318RKB7"/>
<proteinExistence type="inferred from homology"/>
<evidence type="ECO:0000256" key="2">
    <source>
        <dbReference type="ARBA" id="ARBA00022801"/>
    </source>
</evidence>
<dbReference type="Gene3D" id="2.120.10.30">
    <property type="entry name" value="TolB, C-terminal domain"/>
    <property type="match status" value="1"/>
</dbReference>
<evidence type="ECO:0000259" key="5">
    <source>
        <dbReference type="Pfam" id="PF08450"/>
    </source>
</evidence>
<evidence type="ECO:0000313" key="7">
    <source>
        <dbReference type="Proteomes" id="UP000247591"/>
    </source>
</evidence>
<dbReference type="InterPro" id="IPR013658">
    <property type="entry name" value="SGL"/>
</dbReference>
<feature type="binding site" evidence="4">
    <location>
        <position position="219"/>
    </location>
    <ligand>
        <name>a divalent metal cation</name>
        <dbReference type="ChEBI" id="CHEBI:60240"/>
    </ligand>
</feature>
<dbReference type="GO" id="GO:0016787">
    <property type="term" value="F:hydrolase activity"/>
    <property type="evidence" value="ECO:0007669"/>
    <property type="project" value="UniProtKB-KW"/>
</dbReference>
<dbReference type="RefSeq" id="WP_110471525.1">
    <property type="nucleotide sequence ID" value="NZ_QJSP01000013.1"/>
</dbReference>
<dbReference type="InterPro" id="IPR005511">
    <property type="entry name" value="SMP-30"/>
</dbReference>
<keyword evidence="4" id="KW-0479">Metal-binding</keyword>
<comment type="similarity">
    <text evidence="1">Belongs to the SMP-30/CGR1 family.</text>
</comment>
<evidence type="ECO:0000256" key="1">
    <source>
        <dbReference type="ARBA" id="ARBA00008853"/>
    </source>
</evidence>
<keyword evidence="4" id="KW-0862">Zinc</keyword>
<dbReference type="GO" id="GO:0046872">
    <property type="term" value="F:metal ion binding"/>
    <property type="evidence" value="ECO:0007669"/>
    <property type="project" value="UniProtKB-KW"/>
</dbReference>
<sequence length="310" mass="32426">MITVADAVADARRIDAQEIAQGFSWPECPRWHDGLFWFSDMYTSTLKTIDSAGEVKVAVDATGRARHSTVPIVLGGFGWLPSGEMVVTSMHEKLVLIHDGSSPTALSVYADLSDLAPGPINDMVVAADGFVYVTQLGFDVFNGAEPSPSPIVVVDPTGAPSTADSIGPLLGANGIAITEDGSQVFTAEAFANRILVMDRAADGSLASQRVFAECPFLPDGMCLDAEGGVWVAMPGSGYVVRFIEGGTITDAIPIPLASGVGSACLLGGADRRTLYITVGVEVFDFEKSAREAKAGIWTAQVEVGAGQTRP</sequence>
<feature type="binding site" evidence="4">
    <location>
        <position position="173"/>
    </location>
    <ligand>
        <name>a divalent metal cation</name>
        <dbReference type="ChEBI" id="CHEBI:60240"/>
    </ligand>
</feature>
<dbReference type="PANTHER" id="PTHR47572">
    <property type="entry name" value="LIPOPROTEIN-RELATED"/>
    <property type="match status" value="1"/>
</dbReference>
<evidence type="ECO:0000256" key="4">
    <source>
        <dbReference type="PIRSR" id="PIRSR605511-2"/>
    </source>
</evidence>
<dbReference type="OrthoDB" id="2633250at2"/>
<organism evidence="6 7">
    <name type="scientific">Williamsia limnetica</name>
    <dbReference type="NCBI Taxonomy" id="882452"/>
    <lineage>
        <taxon>Bacteria</taxon>
        <taxon>Bacillati</taxon>
        <taxon>Actinomycetota</taxon>
        <taxon>Actinomycetes</taxon>
        <taxon>Mycobacteriales</taxon>
        <taxon>Nocardiaceae</taxon>
        <taxon>Williamsia</taxon>
    </lineage>
</organism>
<dbReference type="SUPFAM" id="SSF63829">
    <property type="entry name" value="Calcium-dependent phosphotriesterase"/>
    <property type="match status" value="1"/>
</dbReference>
<feature type="active site" description="Proton donor/acceptor" evidence="3">
    <location>
        <position position="219"/>
    </location>
</feature>